<proteinExistence type="predicted"/>
<name>A0A7T0G2T3_9BACT</name>
<dbReference type="InterPro" id="IPR036641">
    <property type="entry name" value="HPT_dom_sf"/>
</dbReference>
<evidence type="ECO:0000313" key="4">
    <source>
        <dbReference type="Proteomes" id="UP000594464"/>
    </source>
</evidence>
<feature type="modified residue" description="Phosphohistidine" evidence="1">
    <location>
        <position position="58"/>
    </location>
</feature>
<dbReference type="GO" id="GO:0004672">
    <property type="term" value="F:protein kinase activity"/>
    <property type="evidence" value="ECO:0007669"/>
    <property type="project" value="UniProtKB-ARBA"/>
</dbReference>
<dbReference type="EMBL" id="CP048620">
    <property type="protein sequence ID" value="QPJ64665.1"/>
    <property type="molecule type" value="Genomic_DNA"/>
</dbReference>
<evidence type="ECO:0000259" key="2">
    <source>
        <dbReference type="PROSITE" id="PS50894"/>
    </source>
</evidence>
<dbReference type="Pfam" id="PF01627">
    <property type="entry name" value="Hpt"/>
    <property type="match status" value="1"/>
</dbReference>
<dbReference type="AlphaFoldDB" id="A0A7T0G2T3"/>
<evidence type="ECO:0000256" key="1">
    <source>
        <dbReference type="PROSITE-ProRule" id="PRU00110"/>
    </source>
</evidence>
<dbReference type="Gene3D" id="1.20.120.160">
    <property type="entry name" value="HPT domain"/>
    <property type="match status" value="1"/>
</dbReference>
<dbReference type="KEGG" id="nva:G3M78_04375"/>
<dbReference type="InterPro" id="IPR008207">
    <property type="entry name" value="Sig_transdc_His_kin_Hpt_dom"/>
</dbReference>
<dbReference type="SMART" id="SM00073">
    <property type="entry name" value="HPT"/>
    <property type="match status" value="1"/>
</dbReference>
<keyword evidence="1" id="KW-0597">Phosphoprotein</keyword>
<feature type="domain" description="HPt" evidence="2">
    <location>
        <begin position="19"/>
        <end position="112"/>
    </location>
</feature>
<accession>A0A7T0G2T3</accession>
<dbReference type="SUPFAM" id="SSF47226">
    <property type="entry name" value="Histidine-containing phosphotransfer domain, HPT domain"/>
    <property type="match status" value="1"/>
</dbReference>
<dbReference type="GO" id="GO:0000160">
    <property type="term" value="P:phosphorelay signal transduction system"/>
    <property type="evidence" value="ECO:0007669"/>
    <property type="project" value="InterPro"/>
</dbReference>
<sequence>MEKAPPIDKQAAMEVCDDDMELFMEIVEVYLEDAPNLARKLKQAVMDEDAPLVEKFAHALKGASGNICAEPVRELAMQIERMGRENQLDAVRDVYRKFVKEFIRLKDNLDVMVAENGG</sequence>
<dbReference type="Proteomes" id="UP000594464">
    <property type="component" value="Chromosome"/>
</dbReference>
<organism evidence="3 4">
    <name type="scientific">Candidatus Nitrohelix vancouverensis</name>
    <dbReference type="NCBI Taxonomy" id="2705534"/>
    <lineage>
        <taxon>Bacteria</taxon>
        <taxon>Pseudomonadati</taxon>
        <taxon>Nitrospinota/Tectimicrobiota group</taxon>
        <taxon>Nitrospinota</taxon>
        <taxon>Nitrospinia</taxon>
        <taxon>Nitrospinales</taxon>
        <taxon>Nitrospinaceae</taxon>
        <taxon>Candidatus Nitrohelix</taxon>
    </lineage>
</organism>
<dbReference type="PROSITE" id="PS50894">
    <property type="entry name" value="HPT"/>
    <property type="match status" value="1"/>
</dbReference>
<evidence type="ECO:0000313" key="3">
    <source>
        <dbReference type="EMBL" id="QPJ64665.1"/>
    </source>
</evidence>
<gene>
    <name evidence="3" type="ORF">G3M78_04375</name>
</gene>
<reference evidence="4" key="1">
    <citation type="submission" date="2020-02" db="EMBL/GenBank/DDBJ databases">
        <title>Genomic and physiological characterization of two novel Nitrospinaceae genera.</title>
        <authorList>
            <person name="Mueller A.J."/>
            <person name="Jung M.-Y."/>
            <person name="Strachan C.R."/>
            <person name="Herbold C.W."/>
            <person name="Kirkegaard R.H."/>
            <person name="Daims H."/>
        </authorList>
    </citation>
    <scope>NUCLEOTIDE SEQUENCE [LARGE SCALE GENOMIC DNA]</scope>
</reference>
<protein>
    <submittedName>
        <fullName evidence="3">Hpt domain-containing protein</fullName>
    </submittedName>
</protein>